<dbReference type="STRING" id="1742973.COMA2_100069"/>
<evidence type="ECO:0000313" key="2">
    <source>
        <dbReference type="Proteomes" id="UP000198736"/>
    </source>
</evidence>
<protein>
    <recommendedName>
        <fullName evidence="3">NodB homology domain-containing protein</fullName>
    </recommendedName>
</protein>
<reference evidence="2" key="1">
    <citation type="submission" date="2015-10" db="EMBL/GenBank/DDBJ databases">
        <authorList>
            <person name="Luecker S."/>
            <person name="Luecker S."/>
        </authorList>
    </citation>
    <scope>NUCLEOTIDE SEQUENCE [LARGE SCALE GENOMIC DNA]</scope>
</reference>
<sequence>MRIFAAVDSAAENTNRRRSAAGWNNQHGGGDCRRLRCAPLLAVAQERDQAGSSAIRRADDGTSDIYGDGVEEVFGFREVRHGRDHYELRLAVGAPLLEEFTDPAEQVLPPGNHAKNVRPIAAWSYSETKEPPLARYEDGSAAITRRSYEAVIMTHDIDAQTSMANAVQYAQFEKSQGIVGTYFVQTKYIKDFNDEVFLNDQGINMAALHRLGMELGSHTVAHSKVFSHFPLGTGTERFPDYQPYVKTRTKAANGSVFGELRVSKYLIEQLSGGANILSFRPGELSNPKTLPQALAATGYRYSSSSTANNSLTHLPYQLMVNRDVETESEVFEFPITIEDEEFPEMGSRVPEALAVAAKVARYGESVVVLIHPNIVGHKMTFEKEFVAAVRDVAWFGSIGQYGAWWAARNRVEVDVQTRRAQKILSVRASEQLTGLTLQIPRTWRLAGQQTHAPIEATGEKFVVLSAVQGTVRLVFDVLP</sequence>
<dbReference type="EMBL" id="CZPZ01000002">
    <property type="protein sequence ID" value="CUS32344.1"/>
    <property type="molecule type" value="Genomic_DNA"/>
</dbReference>
<evidence type="ECO:0000313" key="1">
    <source>
        <dbReference type="EMBL" id="CUS32344.1"/>
    </source>
</evidence>
<dbReference type="InterPro" id="IPR011330">
    <property type="entry name" value="Glyco_hydro/deAcase_b/a-brl"/>
</dbReference>
<accession>A0A0S4L6Y8</accession>
<dbReference type="OrthoDB" id="7623178at2"/>
<dbReference type="SUPFAM" id="SSF88713">
    <property type="entry name" value="Glycoside hydrolase/deacetylase"/>
    <property type="match status" value="1"/>
</dbReference>
<proteinExistence type="predicted"/>
<evidence type="ECO:0008006" key="3">
    <source>
        <dbReference type="Google" id="ProtNLM"/>
    </source>
</evidence>
<dbReference type="Gene3D" id="3.20.20.370">
    <property type="entry name" value="Glycoside hydrolase/deacetylase"/>
    <property type="match status" value="1"/>
</dbReference>
<dbReference type="AlphaFoldDB" id="A0A0S4L6Y8"/>
<dbReference type="Proteomes" id="UP000198736">
    <property type="component" value="Unassembled WGS sequence"/>
</dbReference>
<dbReference type="GO" id="GO:0005975">
    <property type="term" value="P:carbohydrate metabolic process"/>
    <property type="evidence" value="ECO:0007669"/>
    <property type="project" value="InterPro"/>
</dbReference>
<gene>
    <name evidence="1" type="ORF">COMA2_100069</name>
</gene>
<organism evidence="1 2">
    <name type="scientific">Candidatus Nitrospira nitrificans</name>
    <dbReference type="NCBI Taxonomy" id="1742973"/>
    <lineage>
        <taxon>Bacteria</taxon>
        <taxon>Pseudomonadati</taxon>
        <taxon>Nitrospirota</taxon>
        <taxon>Nitrospiria</taxon>
        <taxon>Nitrospirales</taxon>
        <taxon>Nitrospiraceae</taxon>
        <taxon>Nitrospira</taxon>
    </lineage>
</organism>
<dbReference type="RefSeq" id="WP_090894323.1">
    <property type="nucleotide sequence ID" value="NZ_CZPZ01000002.1"/>
</dbReference>
<keyword evidence="2" id="KW-1185">Reference proteome</keyword>
<name>A0A0S4L6Y8_9BACT</name>